<reference evidence="4" key="1">
    <citation type="submission" date="2016-01" db="EMBL/GenBank/DDBJ databases">
        <title>Reference transcriptome for the parasite Schistocephalus solidus: insights into the molecular evolution of parasitism.</title>
        <authorList>
            <person name="Hebert F.O."/>
            <person name="Grambauer S."/>
            <person name="Barber I."/>
            <person name="Landry C.R."/>
            <person name="Aubin-Horth N."/>
        </authorList>
    </citation>
    <scope>NUCLEOTIDE SEQUENCE</scope>
</reference>
<evidence type="ECO:0000313" key="4">
    <source>
        <dbReference type="EMBL" id="JAP50676.1"/>
    </source>
</evidence>
<evidence type="ECO:0000259" key="3">
    <source>
        <dbReference type="PROSITE" id="PS50137"/>
    </source>
</evidence>
<dbReference type="GO" id="GO:0003725">
    <property type="term" value="F:double-stranded RNA binding"/>
    <property type="evidence" value="ECO:0007669"/>
    <property type="project" value="TreeGrafter"/>
</dbReference>
<dbReference type="Gene3D" id="2.20.70.10">
    <property type="match status" value="1"/>
</dbReference>
<evidence type="ECO:0000256" key="1">
    <source>
        <dbReference type="PROSITE-ProRule" id="PRU00266"/>
    </source>
</evidence>
<dbReference type="GO" id="GO:0070878">
    <property type="term" value="F:primary miRNA binding"/>
    <property type="evidence" value="ECO:0007669"/>
    <property type="project" value="TreeGrafter"/>
</dbReference>
<dbReference type="SMART" id="SM00358">
    <property type="entry name" value="DSRM"/>
    <property type="match status" value="1"/>
</dbReference>
<feature type="region of interest" description="Disordered" evidence="2">
    <location>
        <begin position="143"/>
        <end position="208"/>
    </location>
</feature>
<dbReference type="SUPFAM" id="SSF54768">
    <property type="entry name" value="dsRNA-binding domain-like"/>
    <property type="match status" value="1"/>
</dbReference>
<dbReference type="Gene3D" id="3.30.160.590">
    <property type="match status" value="1"/>
</dbReference>
<dbReference type="PANTHER" id="PTHR13482">
    <property type="entry name" value="MICRORNA PROCESSOR COMPLEX SUBUNIT DGCR8"/>
    <property type="match status" value="1"/>
</dbReference>
<dbReference type="AlphaFoldDB" id="A0A0X3PU11"/>
<dbReference type="Pfam" id="PF00035">
    <property type="entry name" value="dsrm"/>
    <property type="match status" value="1"/>
</dbReference>
<proteinExistence type="predicted"/>
<feature type="domain" description="DRBM" evidence="3">
    <location>
        <begin position="356"/>
        <end position="423"/>
    </location>
</feature>
<feature type="compositionally biased region" description="Basic and acidic residues" evidence="2">
    <location>
        <begin position="238"/>
        <end position="247"/>
    </location>
</feature>
<feature type="region of interest" description="Disordered" evidence="2">
    <location>
        <begin position="224"/>
        <end position="265"/>
    </location>
</feature>
<accession>A0A0X3PU11</accession>
<dbReference type="PROSITE" id="PS50137">
    <property type="entry name" value="DS_RBD"/>
    <property type="match status" value="1"/>
</dbReference>
<dbReference type="GO" id="GO:0020037">
    <property type="term" value="F:heme binding"/>
    <property type="evidence" value="ECO:0007669"/>
    <property type="project" value="InterPro"/>
</dbReference>
<keyword evidence="1" id="KW-0694">RNA-binding</keyword>
<protein>
    <submittedName>
        <fullName evidence="4">Microprocessor complex subunit DGCR8</fullName>
    </submittedName>
</protein>
<dbReference type="GO" id="GO:0031053">
    <property type="term" value="P:primary miRNA processing"/>
    <property type="evidence" value="ECO:0007669"/>
    <property type="project" value="InterPro"/>
</dbReference>
<feature type="compositionally biased region" description="Basic and acidic residues" evidence="2">
    <location>
        <begin position="152"/>
        <end position="180"/>
    </location>
</feature>
<dbReference type="FunFam" id="3.30.160.20:FF:000021">
    <property type="entry name" value="Microprocessor complex subunit DGCR8"/>
    <property type="match status" value="1"/>
</dbReference>
<dbReference type="InterPro" id="IPR014720">
    <property type="entry name" value="dsRBD_dom"/>
</dbReference>
<gene>
    <name evidence="4" type="primary">DGCR8</name>
    <name evidence="4" type="ORF">TR133565</name>
</gene>
<name>A0A0X3PU11_SCHSO</name>
<evidence type="ECO:0000256" key="2">
    <source>
        <dbReference type="SAM" id="MobiDB-lite"/>
    </source>
</evidence>
<dbReference type="Gene3D" id="3.30.160.20">
    <property type="match status" value="2"/>
</dbReference>
<dbReference type="InterPro" id="IPR040375">
    <property type="entry name" value="DGCR8"/>
</dbReference>
<dbReference type="PANTHER" id="PTHR13482:SF3">
    <property type="entry name" value="MICROPROCESSOR COMPLEX SUBUNIT DGCR8"/>
    <property type="match status" value="1"/>
</dbReference>
<feature type="compositionally biased region" description="Acidic residues" evidence="2">
    <location>
        <begin position="181"/>
        <end position="193"/>
    </location>
</feature>
<sequence length="643" mass="71689">MTQNIDVPSTSSVIMEDGFCEESTGAPSNVKVPAMDNDTNYFEQQVKTVKRLIFSEYDMNEHEILPEGWIKVRHVSGIFVYVHKPTRVVTLSRPYNAGCGNLRHHKIPLFSLPCLAYRTLKGENFTRDAVDCPSKNIENKFEELSSNIGRGPMDDKNLVSDENGAKRKHSLCDKKDKEEGELSSDEEVEDTLDICEPPSKKSFIQPTTNSARLEVTTSEHALNEVEKCSELSRGTELSSEHAVKDGSTEGATDIPSPTAKPSTLPLKESEDLFLSPEAVRAYCARLFELKEEETIVFRNHGERMRYLKSKRKATSMSSPLTTAKENNLIRYQVPVTEGCATRRQPRERVINPAGKSTVCILHEYCQNVMRKPPTYRTAIQETDKSPYRVSVLINDVVYAVGCGASKKQARSEAARLALEKLIPDYKNIMDSSSTNETASTTTNKDLSVFDTLPVTDRGLYELTVRTATPSPYAILTECLNRSCIPENDLRSSMTSLGRNQHYFELGIGDNNVKVHCKNKREGRHLAAQELLALLHPQVKTWSGMLALYGPGSKPDKKCDSEAILDAQMRSPNTVKSSLIRLLKMKMLELADQWDSSESARHKGKFNVSPFNLPAVTFHPDASTALYSTGGADESMVPDETETS</sequence>
<organism evidence="4">
    <name type="scientific">Schistocephalus solidus</name>
    <name type="common">Tapeworm</name>
    <dbReference type="NCBI Taxonomy" id="70667"/>
    <lineage>
        <taxon>Eukaryota</taxon>
        <taxon>Metazoa</taxon>
        <taxon>Spiralia</taxon>
        <taxon>Lophotrochozoa</taxon>
        <taxon>Platyhelminthes</taxon>
        <taxon>Cestoda</taxon>
        <taxon>Eucestoda</taxon>
        <taxon>Diphyllobothriidea</taxon>
        <taxon>Diphyllobothriidae</taxon>
        <taxon>Schistocephalus</taxon>
    </lineage>
</organism>
<dbReference type="EMBL" id="GEEE01012549">
    <property type="protein sequence ID" value="JAP50676.1"/>
    <property type="molecule type" value="Transcribed_RNA"/>
</dbReference>
<dbReference type="GO" id="GO:0070877">
    <property type="term" value="C:microprocessor complex"/>
    <property type="evidence" value="ECO:0007669"/>
    <property type="project" value="InterPro"/>
</dbReference>
<dbReference type="GO" id="GO:0042802">
    <property type="term" value="F:identical protein binding"/>
    <property type="evidence" value="ECO:0007669"/>
    <property type="project" value="InterPro"/>
</dbReference>
<dbReference type="CDD" id="cd19867">
    <property type="entry name" value="DSRM_DGCR8_rpt1"/>
    <property type="match status" value="1"/>
</dbReference>